<evidence type="ECO:0000256" key="6">
    <source>
        <dbReference type="ARBA" id="ARBA00022840"/>
    </source>
</evidence>
<reference evidence="11" key="1">
    <citation type="submission" date="2020-04" db="EMBL/GenBank/DDBJ databases">
        <authorList>
            <person name="Neveu A P."/>
        </authorList>
    </citation>
    <scope>NUCLEOTIDE SEQUENCE</scope>
    <source>
        <tissue evidence="11">Whole embryo</tissue>
    </source>
</reference>
<keyword evidence="3" id="KW-0813">Transport</keyword>
<dbReference type="Gene3D" id="3.40.50.300">
    <property type="entry name" value="P-loop containing nucleotide triphosphate hydrolases"/>
    <property type="match status" value="1"/>
</dbReference>
<feature type="transmembrane region" description="Helical" evidence="9">
    <location>
        <begin position="667"/>
        <end position="687"/>
    </location>
</feature>
<dbReference type="GO" id="GO:0015562">
    <property type="term" value="F:efflux transmembrane transporter activity"/>
    <property type="evidence" value="ECO:0007669"/>
    <property type="project" value="UniProtKB-ARBA"/>
</dbReference>
<dbReference type="InterPro" id="IPR013525">
    <property type="entry name" value="ABC2_TM"/>
</dbReference>
<dbReference type="InterPro" id="IPR003593">
    <property type="entry name" value="AAA+_ATPase"/>
</dbReference>
<protein>
    <submittedName>
        <fullName evidence="11">ATP-binding cassette sub-family G member 2-like</fullName>
    </submittedName>
</protein>
<dbReference type="InterPro" id="IPR017871">
    <property type="entry name" value="ABC_transporter-like_CS"/>
</dbReference>
<dbReference type="GO" id="GO:0016887">
    <property type="term" value="F:ATP hydrolysis activity"/>
    <property type="evidence" value="ECO:0007669"/>
    <property type="project" value="InterPro"/>
</dbReference>
<dbReference type="FunFam" id="3.40.50.300:FF:000622">
    <property type="entry name" value="ATP-binding cassette sub-family G member 2"/>
    <property type="match status" value="1"/>
</dbReference>
<dbReference type="PROSITE" id="PS50893">
    <property type="entry name" value="ABC_TRANSPORTER_2"/>
    <property type="match status" value="1"/>
</dbReference>
<evidence type="ECO:0000256" key="9">
    <source>
        <dbReference type="SAM" id="Phobius"/>
    </source>
</evidence>
<dbReference type="Pfam" id="PF00005">
    <property type="entry name" value="ABC_tran"/>
    <property type="match status" value="1"/>
</dbReference>
<feature type="domain" description="ABC transporter" evidence="10">
    <location>
        <begin position="40"/>
        <end position="286"/>
    </location>
</feature>
<feature type="transmembrane region" description="Helical" evidence="9">
    <location>
        <begin position="518"/>
        <end position="542"/>
    </location>
</feature>
<dbReference type="SMART" id="SM00382">
    <property type="entry name" value="AAA"/>
    <property type="match status" value="1"/>
</dbReference>
<feature type="transmembrane region" description="Helical" evidence="9">
    <location>
        <begin position="407"/>
        <end position="430"/>
    </location>
</feature>
<evidence type="ECO:0000256" key="4">
    <source>
        <dbReference type="ARBA" id="ARBA00022692"/>
    </source>
</evidence>
<accession>A0A6F9D4Z9</accession>
<dbReference type="InterPro" id="IPR050352">
    <property type="entry name" value="ABCG_transporters"/>
</dbReference>
<keyword evidence="6 11" id="KW-0067">ATP-binding</keyword>
<dbReference type="EMBL" id="LR782611">
    <property type="protein sequence ID" value="CAB3219644.1"/>
    <property type="molecule type" value="mRNA"/>
</dbReference>
<keyword evidence="8 9" id="KW-0472">Membrane</keyword>
<dbReference type="AlphaFoldDB" id="A0A6F9D4Z9"/>
<keyword evidence="4 9" id="KW-0812">Transmembrane</keyword>
<evidence type="ECO:0000256" key="5">
    <source>
        <dbReference type="ARBA" id="ARBA00022741"/>
    </source>
</evidence>
<evidence type="ECO:0000256" key="1">
    <source>
        <dbReference type="ARBA" id="ARBA00004141"/>
    </source>
</evidence>
<name>A0A6F9D4Z9_9ASCI</name>
<dbReference type="SUPFAM" id="SSF52540">
    <property type="entry name" value="P-loop containing nucleoside triphosphate hydrolases"/>
    <property type="match status" value="1"/>
</dbReference>
<comment type="similarity">
    <text evidence="2">Belongs to the ABC transporter superfamily. ABCG family. Eye pigment precursor importer (TC 3.A.1.204) subfamily.</text>
</comment>
<dbReference type="GO" id="GO:0140359">
    <property type="term" value="F:ABC-type transporter activity"/>
    <property type="evidence" value="ECO:0007669"/>
    <property type="project" value="InterPro"/>
</dbReference>
<evidence type="ECO:0000256" key="2">
    <source>
        <dbReference type="ARBA" id="ARBA00005814"/>
    </source>
</evidence>
<dbReference type="InterPro" id="IPR003439">
    <property type="entry name" value="ABC_transporter-like_ATP-bd"/>
</dbReference>
<dbReference type="Pfam" id="PF01061">
    <property type="entry name" value="ABC2_membrane"/>
    <property type="match status" value="1"/>
</dbReference>
<dbReference type="GO" id="GO:0016324">
    <property type="term" value="C:apical plasma membrane"/>
    <property type="evidence" value="ECO:0007669"/>
    <property type="project" value="UniProtKB-ARBA"/>
</dbReference>
<feature type="transmembrane region" description="Helical" evidence="9">
    <location>
        <begin position="485"/>
        <end position="512"/>
    </location>
</feature>
<evidence type="ECO:0000256" key="3">
    <source>
        <dbReference type="ARBA" id="ARBA00022448"/>
    </source>
</evidence>
<dbReference type="PANTHER" id="PTHR48041:SF116">
    <property type="entry name" value="PROTEIN BROWN"/>
    <property type="match status" value="1"/>
</dbReference>
<keyword evidence="7 9" id="KW-1133">Transmembrane helix</keyword>
<comment type="subcellular location">
    <subcellularLocation>
        <location evidence="1">Membrane</location>
        <topology evidence="1">Multi-pass membrane protein</topology>
    </subcellularLocation>
</comment>
<feature type="transmembrane region" description="Helical" evidence="9">
    <location>
        <begin position="549"/>
        <end position="571"/>
    </location>
</feature>
<proteinExistence type="evidence at transcript level"/>
<keyword evidence="5" id="KW-0547">Nucleotide-binding</keyword>
<evidence type="ECO:0000313" key="11">
    <source>
        <dbReference type="EMBL" id="CAB3219644.1"/>
    </source>
</evidence>
<dbReference type="CDD" id="cd03213">
    <property type="entry name" value="ABCG_EPDR"/>
    <property type="match status" value="1"/>
</dbReference>
<gene>
    <name evidence="11" type="primary">Abcg2-002</name>
</gene>
<evidence type="ECO:0000259" key="10">
    <source>
        <dbReference type="PROSITE" id="PS50893"/>
    </source>
</evidence>
<feature type="transmembrane region" description="Helical" evidence="9">
    <location>
        <begin position="442"/>
        <end position="464"/>
    </location>
</feature>
<dbReference type="GO" id="GO:0008514">
    <property type="term" value="F:organic anion transmembrane transporter activity"/>
    <property type="evidence" value="ECO:0007669"/>
    <property type="project" value="UniProtKB-ARBA"/>
</dbReference>
<dbReference type="PROSITE" id="PS00211">
    <property type="entry name" value="ABC_TRANSPORTER_1"/>
    <property type="match status" value="1"/>
</dbReference>
<evidence type="ECO:0000256" key="7">
    <source>
        <dbReference type="ARBA" id="ARBA00022989"/>
    </source>
</evidence>
<dbReference type="InterPro" id="IPR027417">
    <property type="entry name" value="P-loop_NTPase"/>
</dbReference>
<organism evidence="11">
    <name type="scientific">Phallusia mammillata</name>
    <dbReference type="NCBI Taxonomy" id="59560"/>
    <lineage>
        <taxon>Eukaryota</taxon>
        <taxon>Metazoa</taxon>
        <taxon>Chordata</taxon>
        <taxon>Tunicata</taxon>
        <taxon>Ascidiacea</taxon>
        <taxon>Phlebobranchia</taxon>
        <taxon>Ascidiidae</taxon>
        <taxon>Phallusia</taxon>
    </lineage>
</organism>
<dbReference type="GO" id="GO:0005524">
    <property type="term" value="F:ATP binding"/>
    <property type="evidence" value="ECO:0007669"/>
    <property type="project" value="UniProtKB-KW"/>
</dbReference>
<sequence length="696" mass="76507">MSKQNDVVPMHVRNDSPDNLSNISLDIESSEKLKGPNAVMSFHNINYNVNVKSGCCKSNPKQVLNNVSGVMKPGLNAIMGPTGSGKSSLLDILAGRKDPNGLSGLVLVDGRPLPSNFKRISGYVVQHDIVLGTLTVRENLWFSANLRLPRSISHNVKSKRIDEVLFDLGLTGCADTKIGNEMIRGVSGGEKKRASIGMELITSPSVLFLDEPTTGLDASTANAVMVLLKRLANRGRTIILSIHQPRYSIFRLFDSLTLLSLGHLVYHGPYDKALPYFESIGYQCEEHNNPADFFLDVINGDSTALARANHGSNAVVPVLKTTTASSEVDEITEAQATSLAEQLAEKFSSCDIQSSTETELATILKQSQGNDGTKISGHDTKTYATPFWYQFGILARRAFKNVIRNPFASIGNLVLNLIVGVVFGLLYYQVDNSATTGTQNRFGVLFFIATNLLFSSISAIEVFVKEKDIFIHEYVSGYYKVISYFLSKLVADLIPMRTIAPIIFCSVTYWMVGLKAEPASFFIFVLFVLLTGYAAVSIALFYSATFSTFAVASIFISLTFVFSILFAGLLLNVESVLPWLAWIEYISVAQYAYSGLCVNEFRFQTFQQCGSLNDTAFTSSILQFASAPDLNLTNNADGVTACYQISGEEFLVQRLGYPDTNITDWDLWLNVVALGCITLGMFTLTYIQLVRTKVYT</sequence>
<evidence type="ECO:0000256" key="8">
    <source>
        <dbReference type="ARBA" id="ARBA00023136"/>
    </source>
</evidence>
<dbReference type="PANTHER" id="PTHR48041">
    <property type="entry name" value="ABC TRANSPORTER G FAMILY MEMBER 28"/>
    <property type="match status" value="1"/>
</dbReference>